<feature type="compositionally biased region" description="Low complexity" evidence="2">
    <location>
        <begin position="8"/>
        <end position="20"/>
    </location>
</feature>
<gene>
    <name evidence="6" type="ORF">NCTC12204_02684</name>
</gene>
<dbReference type="RefSeq" id="WP_143139780.1">
    <property type="nucleotide sequence ID" value="NZ_CABEEP010000001.1"/>
</dbReference>
<feature type="region of interest" description="Disordered" evidence="2">
    <location>
        <begin position="479"/>
        <end position="501"/>
    </location>
</feature>
<feature type="region of interest" description="Disordered" evidence="2">
    <location>
        <begin position="1"/>
        <end position="22"/>
    </location>
</feature>
<name>A0A7Z9DJ11_ENTHR</name>
<dbReference type="Proteomes" id="UP000352698">
    <property type="component" value="Unassembled WGS sequence"/>
</dbReference>
<dbReference type="SUPFAM" id="SSF54001">
    <property type="entry name" value="Cysteine proteinases"/>
    <property type="match status" value="1"/>
</dbReference>
<dbReference type="Gene3D" id="1.10.530.10">
    <property type="match status" value="1"/>
</dbReference>
<dbReference type="Pfam" id="PF13702">
    <property type="entry name" value="Lysozyme_like"/>
    <property type="match status" value="1"/>
</dbReference>
<feature type="domain" description="CwlT-like lysozyme" evidence="5">
    <location>
        <begin position="720"/>
        <end position="874"/>
    </location>
</feature>
<dbReference type="InterPro" id="IPR047194">
    <property type="entry name" value="CwlT-like_lysozyme"/>
</dbReference>
<evidence type="ECO:0000259" key="5">
    <source>
        <dbReference type="Pfam" id="PF13702"/>
    </source>
</evidence>
<keyword evidence="3" id="KW-0812">Transmembrane</keyword>
<dbReference type="GO" id="GO:0009986">
    <property type="term" value="C:cell surface"/>
    <property type="evidence" value="ECO:0007669"/>
    <property type="project" value="UniProtKB-SubCell"/>
</dbReference>
<feature type="region of interest" description="Disordered" evidence="2">
    <location>
        <begin position="119"/>
        <end position="166"/>
    </location>
</feature>
<sequence>MPDLNEPNNEQQESQNSIISTGLEKTKGLIKDQKKSSELTKAILKNNQTIKVTIIVHRNDKLPIIKKKSRLKRVIKQGKQKIKLTKKQISKIKRDVEEFGNKTVVLAKNRFRKVLGLKRKNDQKKVRQELRSDSKSQNNIQGTKQSTDQPKVNVQKKQLKKEQLKKVAEETKKGNLVARSSKDSTPYSYTAYKDQKGFAPQDSVKSTKKKWYNIFGKGKKTKVVYVNPTKGVGKKGGFFKKFLGKKKSASKFLDMAQKLSPKGQAKEAAMKMLGGRDEKGDLTIIGILITLIFLVITIKALLIIAIVIVILAIILVVISVVLAIWTFIVALFTLKTEDMAIAEAFEYISYLDASKNRDVYNRYNQLVEEHDEVYFEVNGMVADPEQFSFASNGDNYIYYLNAKYENYNIKNSALPNYLKRLKDQTSMSPPLYMSFYAQFKDKYSPMEEEPVKIAKVEDELRAIHDGTFTYKVEFEEDKDTEEKVKDKDKEEEDKEEKDKDSVTLNVKVQTIAEFLDLDPQIELYSNNKVIGTISAFSQDEIDKYYPVLEIDRFQDKIFMDNPLGKVSYASVIGNYGYRGRDDANMNDEIIIDAKPQTPVYATSNEKVTEISTRTARDLNGKKQTTTSIKTETGKYQAYYINVTPIIREGASLESGDLIGYTSDKFDGNLLMIMKEKRIFLYRNPEINPTIFIENLVYGNRTKLSQYDREQSQGELIYPPEKVVQWREKVVTEAKKQNIESFTNVILSIIWVESGGDGETVPDIMGIAKAQNLNQTINPEKSIELGVAYFANLIRKAQMYQLGNLAAIQAYNYGEDYLDELIRTDSKYTFEHSKAYAQERSNGEVVSYNKGVALDLGYNWRYAFGDMFYARLISYNLSNSTGKLVEVATKEIGTLNGNKYWEWAGYESRMEWSAIFVTWVAEQAGYLSQGRVPNTVRPLDMFNWYKKNNKFKATDIGYIPQPGDLIFFDWKGNKTGKDQVGIVEFTGGNTIQVIEGNSENMVRRRTYTLDHSAISGYGVP</sequence>
<keyword evidence="3" id="KW-1133">Transmembrane helix</keyword>
<proteinExistence type="predicted"/>
<dbReference type="InterPro" id="IPR023346">
    <property type="entry name" value="Lysozyme-like_dom_sf"/>
</dbReference>
<evidence type="ECO:0000256" key="1">
    <source>
        <dbReference type="ARBA" id="ARBA00004241"/>
    </source>
</evidence>
<comment type="caution">
    <text evidence="6">The sequence shown here is derived from an EMBL/GenBank/DDBJ whole genome shotgun (WGS) entry which is preliminary data.</text>
</comment>
<protein>
    <submittedName>
        <fullName evidence="6">Secreted cell wall protein</fullName>
    </submittedName>
</protein>
<reference evidence="6 7" key="1">
    <citation type="submission" date="2019-05" db="EMBL/GenBank/DDBJ databases">
        <authorList>
            <consortium name="Pathogen Informatics"/>
        </authorList>
    </citation>
    <scope>NUCLEOTIDE SEQUENCE [LARGE SCALE GENOMIC DNA]</scope>
    <source>
        <strain evidence="6 7">NCTC12204</strain>
    </source>
</reference>
<keyword evidence="3" id="KW-0472">Membrane</keyword>
<dbReference type="SUPFAM" id="SSF53955">
    <property type="entry name" value="Lysozyme-like"/>
    <property type="match status" value="1"/>
</dbReference>
<dbReference type="CDD" id="cd16891">
    <property type="entry name" value="CwlT-like"/>
    <property type="match status" value="1"/>
</dbReference>
<evidence type="ECO:0000256" key="3">
    <source>
        <dbReference type="SAM" id="Phobius"/>
    </source>
</evidence>
<evidence type="ECO:0000313" key="6">
    <source>
        <dbReference type="EMBL" id="VTQ70914.1"/>
    </source>
</evidence>
<feature type="compositionally biased region" description="Basic and acidic residues" evidence="2">
    <location>
        <begin position="119"/>
        <end position="134"/>
    </location>
</feature>
<feature type="transmembrane region" description="Helical" evidence="3">
    <location>
        <begin position="280"/>
        <end position="298"/>
    </location>
</feature>
<dbReference type="EMBL" id="CABEEP010000001">
    <property type="protein sequence ID" value="VTQ70914.1"/>
    <property type="molecule type" value="Genomic_DNA"/>
</dbReference>
<dbReference type="AlphaFoldDB" id="A0A7Z9DJ11"/>
<comment type="subcellular location">
    <subcellularLocation>
        <location evidence="1">Cell surface</location>
    </subcellularLocation>
</comment>
<evidence type="ECO:0000259" key="4">
    <source>
        <dbReference type="Pfam" id="PF05257"/>
    </source>
</evidence>
<organism evidence="6 7">
    <name type="scientific">Enterococcus hirae</name>
    <dbReference type="NCBI Taxonomy" id="1354"/>
    <lineage>
        <taxon>Bacteria</taxon>
        <taxon>Bacillati</taxon>
        <taxon>Bacillota</taxon>
        <taxon>Bacilli</taxon>
        <taxon>Lactobacillales</taxon>
        <taxon>Enterococcaceae</taxon>
        <taxon>Enterococcus</taxon>
    </lineage>
</organism>
<evidence type="ECO:0000256" key="2">
    <source>
        <dbReference type="SAM" id="MobiDB-lite"/>
    </source>
</evidence>
<feature type="transmembrane region" description="Helical" evidence="3">
    <location>
        <begin position="304"/>
        <end position="332"/>
    </location>
</feature>
<dbReference type="InterPro" id="IPR038765">
    <property type="entry name" value="Papain-like_cys_pep_sf"/>
</dbReference>
<accession>A0A7Z9DJ11</accession>
<dbReference type="Pfam" id="PF05257">
    <property type="entry name" value="CHAP"/>
    <property type="match status" value="1"/>
</dbReference>
<evidence type="ECO:0000313" key="7">
    <source>
        <dbReference type="Proteomes" id="UP000352698"/>
    </source>
</evidence>
<feature type="domain" description="Peptidase C51" evidence="4">
    <location>
        <begin position="906"/>
        <end position="996"/>
    </location>
</feature>
<dbReference type="InterPro" id="IPR007921">
    <property type="entry name" value="CHAP_dom"/>
</dbReference>
<feature type="compositionally biased region" description="Polar residues" evidence="2">
    <location>
        <begin position="135"/>
        <end position="150"/>
    </location>
</feature>